<reference evidence="2 3" key="1">
    <citation type="submission" date="2016-05" db="EMBL/GenBank/DDBJ databases">
        <title>Complete genome sequence of Novosphingobium guangzhouense SA925(T).</title>
        <authorList>
            <person name="Sha S."/>
        </authorList>
    </citation>
    <scope>NUCLEOTIDE SEQUENCE [LARGE SCALE GENOMIC DNA]</scope>
    <source>
        <strain evidence="2 3">SA925</strain>
    </source>
</reference>
<evidence type="ECO:0008006" key="4">
    <source>
        <dbReference type="Google" id="ProtNLM"/>
    </source>
</evidence>
<organism evidence="2 3">
    <name type="scientific">Novosphingobium guangzhouense</name>
    <dbReference type="NCBI Taxonomy" id="1850347"/>
    <lineage>
        <taxon>Bacteria</taxon>
        <taxon>Pseudomonadati</taxon>
        <taxon>Pseudomonadota</taxon>
        <taxon>Alphaproteobacteria</taxon>
        <taxon>Sphingomonadales</taxon>
        <taxon>Sphingomonadaceae</taxon>
        <taxon>Novosphingobium</taxon>
    </lineage>
</organism>
<proteinExistence type="predicted"/>
<dbReference type="EMBL" id="LYMM01000040">
    <property type="protein sequence ID" value="PNU04119.1"/>
    <property type="molecule type" value="Genomic_DNA"/>
</dbReference>
<name>A0A2K2FZA5_9SPHN</name>
<protein>
    <recommendedName>
        <fullName evidence="4">Outer membrane protein beta-barrel domain-containing protein</fullName>
    </recommendedName>
</protein>
<gene>
    <name evidence="2" type="ORF">A8V01_05870</name>
</gene>
<dbReference type="AlphaFoldDB" id="A0A2K2FZA5"/>
<sequence length="223" mass="23622">MAFSTPCRAEEPTATPSPEQEKVAEDPTKIATKVGVSYADELSASGSVAIGPKLKFNGRVAKSGQWSLGASYLLPVAIVTFSAASSELESGVHQTRYSLGGFVPLRNLGLKTGKWQIFVPFGYTYTKGKQAVTDLDVQDGIPIEVSSNSGYVGLFVLRPLTERLTAMGGGNYTKGTHGFSGVAAAAGLSYHLTGKDTVAVRASYVDNTFGGRQRIGVSYQHEF</sequence>
<evidence type="ECO:0000313" key="2">
    <source>
        <dbReference type="EMBL" id="PNU04119.1"/>
    </source>
</evidence>
<keyword evidence="3" id="KW-1185">Reference proteome</keyword>
<comment type="caution">
    <text evidence="2">The sequence shown here is derived from an EMBL/GenBank/DDBJ whole genome shotgun (WGS) entry which is preliminary data.</text>
</comment>
<accession>A0A2K2FZA5</accession>
<evidence type="ECO:0000313" key="3">
    <source>
        <dbReference type="Proteomes" id="UP000236327"/>
    </source>
</evidence>
<dbReference type="SUPFAM" id="SSF56935">
    <property type="entry name" value="Porins"/>
    <property type="match status" value="1"/>
</dbReference>
<feature type="region of interest" description="Disordered" evidence="1">
    <location>
        <begin position="1"/>
        <end position="25"/>
    </location>
</feature>
<dbReference type="Proteomes" id="UP000236327">
    <property type="component" value="Unassembled WGS sequence"/>
</dbReference>
<evidence type="ECO:0000256" key="1">
    <source>
        <dbReference type="SAM" id="MobiDB-lite"/>
    </source>
</evidence>